<reference evidence="2 3" key="1">
    <citation type="journal article" date="2020" name="Biotechnol. Biofuels">
        <title>New insights from the biogas microbiome by comprehensive genome-resolved metagenomics of nearly 1600 species originating from multiple anaerobic digesters.</title>
        <authorList>
            <person name="Campanaro S."/>
            <person name="Treu L."/>
            <person name="Rodriguez-R L.M."/>
            <person name="Kovalovszki A."/>
            <person name="Ziels R.M."/>
            <person name="Maus I."/>
            <person name="Zhu X."/>
            <person name="Kougias P.G."/>
            <person name="Basile A."/>
            <person name="Luo G."/>
            <person name="Schluter A."/>
            <person name="Konstantinidis K.T."/>
            <person name="Angelidaki I."/>
        </authorList>
    </citation>
    <scope>NUCLEOTIDE SEQUENCE [LARGE SCALE GENOMIC DNA]</scope>
    <source>
        <strain evidence="2">AS27yjCOA_65</strain>
    </source>
</reference>
<dbReference type="GO" id="GO:0046872">
    <property type="term" value="F:metal ion binding"/>
    <property type="evidence" value="ECO:0007669"/>
    <property type="project" value="InterPro"/>
</dbReference>
<evidence type="ECO:0000313" key="2">
    <source>
        <dbReference type="EMBL" id="NMC63743.1"/>
    </source>
</evidence>
<dbReference type="GO" id="GO:0016485">
    <property type="term" value="P:protein processing"/>
    <property type="evidence" value="ECO:0007669"/>
    <property type="project" value="TreeGrafter"/>
</dbReference>
<gene>
    <name evidence="2" type="ORF">GYA55_11325</name>
</gene>
<dbReference type="AlphaFoldDB" id="A0A7X9FSZ7"/>
<dbReference type="Pfam" id="PF00675">
    <property type="entry name" value="Peptidase_M16"/>
    <property type="match status" value="1"/>
</dbReference>
<feature type="non-terminal residue" evidence="2">
    <location>
        <position position="881"/>
    </location>
</feature>
<proteinExistence type="predicted"/>
<comment type="caution">
    <text evidence="2">The sequence shown here is derived from an EMBL/GenBank/DDBJ whole genome shotgun (WGS) entry which is preliminary data.</text>
</comment>
<dbReference type="GO" id="GO:0004222">
    <property type="term" value="F:metalloendopeptidase activity"/>
    <property type="evidence" value="ECO:0007669"/>
    <property type="project" value="TreeGrafter"/>
</dbReference>
<evidence type="ECO:0000313" key="3">
    <source>
        <dbReference type="Proteomes" id="UP000524246"/>
    </source>
</evidence>
<dbReference type="InterPro" id="IPR013578">
    <property type="entry name" value="Peptidase_M16C_assoc"/>
</dbReference>
<dbReference type="Proteomes" id="UP000524246">
    <property type="component" value="Unassembled WGS sequence"/>
</dbReference>
<dbReference type="InterPro" id="IPR007863">
    <property type="entry name" value="Peptidase_M16_C"/>
</dbReference>
<organism evidence="2 3">
    <name type="scientific">SAR324 cluster bacterium</name>
    <dbReference type="NCBI Taxonomy" id="2024889"/>
    <lineage>
        <taxon>Bacteria</taxon>
        <taxon>Deltaproteobacteria</taxon>
        <taxon>SAR324 cluster</taxon>
    </lineage>
</organism>
<dbReference type="InterPro" id="IPR011249">
    <property type="entry name" value="Metalloenz_LuxS/M16"/>
</dbReference>
<dbReference type="PANTHER" id="PTHR43016">
    <property type="entry name" value="PRESEQUENCE PROTEASE"/>
    <property type="match status" value="1"/>
</dbReference>
<dbReference type="Pfam" id="PF22516">
    <property type="entry name" value="PreP_C"/>
    <property type="match status" value="1"/>
</dbReference>
<dbReference type="InterPro" id="IPR055130">
    <property type="entry name" value="PreP_C"/>
</dbReference>
<name>A0A7X9FSZ7_9DELT</name>
<protein>
    <recommendedName>
        <fullName evidence="1">Peptidase M16C associated domain-containing protein</fullName>
    </recommendedName>
</protein>
<evidence type="ECO:0000259" key="1">
    <source>
        <dbReference type="SMART" id="SM01264"/>
    </source>
</evidence>
<dbReference type="Pfam" id="PF05193">
    <property type="entry name" value="Peptidase_M16_C"/>
    <property type="match status" value="1"/>
</dbReference>
<dbReference type="SMART" id="SM01264">
    <property type="entry name" value="M16C_associated"/>
    <property type="match status" value="1"/>
</dbReference>
<dbReference type="EMBL" id="JAAZON010000517">
    <property type="protein sequence ID" value="NMC63743.1"/>
    <property type="molecule type" value="Genomic_DNA"/>
</dbReference>
<dbReference type="SUPFAM" id="SSF63411">
    <property type="entry name" value="LuxS/MPP-like metallohydrolase"/>
    <property type="match status" value="4"/>
</dbReference>
<dbReference type="Pfam" id="PF08367">
    <property type="entry name" value="M16C_assoc"/>
    <property type="match status" value="1"/>
</dbReference>
<dbReference type="Gene3D" id="3.30.830.10">
    <property type="entry name" value="Metalloenzyme, LuxS/M16 peptidase-like"/>
    <property type="match status" value="4"/>
</dbReference>
<dbReference type="PANTHER" id="PTHR43016:SF13">
    <property type="entry name" value="PRESEQUENCE PROTEASE, MITOCHONDRIAL"/>
    <property type="match status" value="1"/>
</dbReference>
<feature type="domain" description="Peptidase M16C associated" evidence="1">
    <location>
        <begin position="465"/>
        <end position="714"/>
    </location>
</feature>
<accession>A0A7X9FSZ7</accession>
<dbReference type="InterPro" id="IPR011765">
    <property type="entry name" value="Pept_M16_N"/>
</dbReference>
<sequence>MRIDEKVFEFGNFKLLKWEFIKDFNVDGLFFEHVPTGARFCCLLNDDINKVFSISFKTIPIDSKGIPHVLEHSVLCGSRDFPLRDPFSVLLKSSLNTYLNAFTSSIYTSYPVASQNEEDFKNLVRVYLDSVLHPLLTRETFLRQAWHFELNKEKTVLERKGVVLNEMRGRYAEADSIMYQALLSQLLPDTPYRFDAGGDPEEIIDLKHDELKAFHLNYYHPSNAFLYLYGNVNLPFFFEYIDSVFSEFQKKEIVFPSVSQSPVEGLLECVLPYTPLGEDADSAGDILSLAWHIPYRQDLERELGLALLSRLLYGGQAARLTRALVDSGLGQKPAGFGLFDIEDAGIFSAGLRGVKRESIADVETLIFKTLESVNRNPFPKDEVTAALNSFEFAQREQIANSPFRGMSLMHYVLGAGLFRAKPFYELGLFGALESIRKRLEKGEGFFEELCNEVLVKNPHRVKVVLQASKDCILERTRKEEEQCRQILLKLSDHEAEKIIREQQSLEDEVQTPESEDLISKVPVLEISAIDRQERVTPLRIEKHDNYTLLFEDLDTAYIAYMQFAFDLKALPRDLIQYLPLFMKVLSGSGAGDRDYIKFTHEVQAKTGGVGAGRLCSSVKDSGELVFRFLLEGSSLFRENVSLFGLMEDMAHRPWLHNKERCLQIARIMKTSFEESLVSRPISLVVKRSAAGLAEALMLEELTSGVSQLQFLRALIPQIENQWSDIQEKFERMRDSIFNRQEMVCNFTLSEKDFADIRTNFDKFLHSFKAEKRDNAPSEFSKSNVKENLIAPVQVSYAAMSIDLSRLGYVAPGSLAVVLNYLRDTWLWEQIRVQGGAYGAGCSYDENNRVLSIYSWDDPNPVRSLEVFKKVAEHLHDLKLSE</sequence>